<evidence type="ECO:0000256" key="1">
    <source>
        <dbReference type="ARBA" id="ARBA00023002"/>
    </source>
</evidence>
<evidence type="ECO:0000259" key="3">
    <source>
        <dbReference type="PROSITE" id="PS51387"/>
    </source>
</evidence>
<dbReference type="SMART" id="SM01092">
    <property type="entry name" value="CO_deh_flav_C"/>
    <property type="match status" value="1"/>
</dbReference>
<proteinExistence type="predicted"/>
<dbReference type="InterPro" id="IPR051312">
    <property type="entry name" value="Diverse_Substr_Oxidored"/>
</dbReference>
<evidence type="ECO:0000313" key="4">
    <source>
        <dbReference type="EMBL" id="MFC6022929.1"/>
    </source>
</evidence>
<dbReference type="InterPro" id="IPR016167">
    <property type="entry name" value="FAD-bd_PCMH_sub1"/>
</dbReference>
<gene>
    <name evidence="4" type="ORF">ACFP2T_43110</name>
</gene>
<dbReference type="PROSITE" id="PS51387">
    <property type="entry name" value="FAD_PCMH"/>
    <property type="match status" value="1"/>
</dbReference>
<dbReference type="Gene3D" id="3.30.465.10">
    <property type="match status" value="2"/>
</dbReference>
<protein>
    <submittedName>
        <fullName evidence="4">FAD binding domain-containing protein</fullName>
    </submittedName>
</protein>
<keyword evidence="1" id="KW-0560">Oxidoreductase</keyword>
<reference evidence="5" key="1">
    <citation type="journal article" date="2019" name="Int. J. Syst. Evol. Microbiol.">
        <title>The Global Catalogue of Microorganisms (GCM) 10K type strain sequencing project: providing services to taxonomists for standard genome sequencing and annotation.</title>
        <authorList>
            <consortium name="The Broad Institute Genomics Platform"/>
            <consortium name="The Broad Institute Genome Sequencing Center for Infectious Disease"/>
            <person name="Wu L."/>
            <person name="Ma J."/>
        </authorList>
    </citation>
    <scope>NUCLEOTIDE SEQUENCE [LARGE SCALE GENOMIC DNA]</scope>
    <source>
        <strain evidence="5">ZS-35-S2</strain>
    </source>
</reference>
<dbReference type="SUPFAM" id="SSF55447">
    <property type="entry name" value="CO dehydrogenase flavoprotein C-terminal domain-like"/>
    <property type="match status" value="1"/>
</dbReference>
<dbReference type="InterPro" id="IPR002346">
    <property type="entry name" value="Mopterin_DH_FAD-bd"/>
</dbReference>
<dbReference type="InterPro" id="IPR036683">
    <property type="entry name" value="CO_DH_flav_C_dom_sf"/>
</dbReference>
<dbReference type="EMBL" id="JBHSPR010000075">
    <property type="protein sequence ID" value="MFC6022929.1"/>
    <property type="molecule type" value="Genomic_DNA"/>
</dbReference>
<dbReference type="SUPFAM" id="SSF56176">
    <property type="entry name" value="FAD-binding/transporter-associated domain-like"/>
    <property type="match status" value="1"/>
</dbReference>
<organism evidence="4 5">
    <name type="scientific">Plantactinospora solaniradicis</name>
    <dbReference type="NCBI Taxonomy" id="1723736"/>
    <lineage>
        <taxon>Bacteria</taxon>
        <taxon>Bacillati</taxon>
        <taxon>Actinomycetota</taxon>
        <taxon>Actinomycetes</taxon>
        <taxon>Micromonosporales</taxon>
        <taxon>Micromonosporaceae</taxon>
        <taxon>Plantactinospora</taxon>
    </lineage>
</organism>
<dbReference type="Proteomes" id="UP001596203">
    <property type="component" value="Unassembled WGS sequence"/>
</dbReference>
<feature type="domain" description="FAD-binding PCMH-type" evidence="3">
    <location>
        <begin position="29"/>
        <end position="253"/>
    </location>
</feature>
<feature type="region of interest" description="Disordered" evidence="2">
    <location>
        <begin position="1"/>
        <end position="26"/>
    </location>
</feature>
<dbReference type="InterPro" id="IPR016166">
    <property type="entry name" value="FAD-bd_PCMH"/>
</dbReference>
<feature type="compositionally biased region" description="Basic and acidic residues" evidence="2">
    <location>
        <begin position="1"/>
        <end position="11"/>
    </location>
</feature>
<dbReference type="Pfam" id="PF03450">
    <property type="entry name" value="CO_deh_flav_C"/>
    <property type="match status" value="1"/>
</dbReference>
<accession>A0ABW1KPP0</accession>
<evidence type="ECO:0000256" key="2">
    <source>
        <dbReference type="SAM" id="MobiDB-lite"/>
    </source>
</evidence>
<dbReference type="PANTHER" id="PTHR42659:SF9">
    <property type="entry name" value="XANTHINE DEHYDROGENASE FAD-BINDING SUBUNIT XDHB-RELATED"/>
    <property type="match status" value="1"/>
</dbReference>
<keyword evidence="5" id="KW-1185">Reference proteome</keyword>
<dbReference type="RefSeq" id="WP_377432815.1">
    <property type="nucleotide sequence ID" value="NZ_JBHSPR010000075.1"/>
</dbReference>
<comment type="caution">
    <text evidence="4">The sequence shown here is derived from an EMBL/GenBank/DDBJ whole genome shotgun (WGS) entry which is preliminary data.</text>
</comment>
<dbReference type="InterPro" id="IPR036318">
    <property type="entry name" value="FAD-bd_PCMH-like_sf"/>
</dbReference>
<dbReference type="Gene3D" id="3.30.43.10">
    <property type="entry name" value="Uridine Diphospho-n-acetylenolpyruvylglucosamine Reductase, domain 2"/>
    <property type="match status" value="1"/>
</dbReference>
<sequence>MPLRRLSEHRRGNSGGRDQSGHGQTGEQTTMSLLEYARPNDVAEAVALVSNDPDAAYLAGGTTQLDLLLKDGVIQLGKLVDITRLPLRGITVARDTLRIGALATMDELASEPIVHERAPHLRDALLTGASQQLRNMATIGGNLLQRTRCRYFRDRSVPVCNKRIPGSGCSAVNGPARMHAILGADQNCIALHASDLAVALVALDASVQIQGRDGQRVVPLTEFYLLPGKRPDVETVLGQGDMITYVDVPLPPVGTRSEYLKVRDRTSYEFALTSAAAALLIEDGIIADARLALGGVGTIPWRAMTAEEVLRGAPASIDTFRSAAAVALRDPYTVPGTAFKVELARRTIVQVLKNVSGARS</sequence>
<dbReference type="InterPro" id="IPR005107">
    <property type="entry name" value="CO_DH_flav_C"/>
</dbReference>
<dbReference type="PANTHER" id="PTHR42659">
    <property type="entry name" value="XANTHINE DEHYDROGENASE SUBUNIT C-RELATED"/>
    <property type="match status" value="1"/>
</dbReference>
<dbReference type="Pfam" id="PF00941">
    <property type="entry name" value="FAD_binding_5"/>
    <property type="match status" value="1"/>
</dbReference>
<name>A0ABW1KPP0_9ACTN</name>
<dbReference type="InterPro" id="IPR016169">
    <property type="entry name" value="FAD-bd_PCMH_sub2"/>
</dbReference>
<evidence type="ECO:0000313" key="5">
    <source>
        <dbReference type="Proteomes" id="UP001596203"/>
    </source>
</evidence>
<dbReference type="Gene3D" id="3.30.390.50">
    <property type="entry name" value="CO dehydrogenase flavoprotein, C-terminal domain"/>
    <property type="match status" value="1"/>
</dbReference>